<dbReference type="GO" id="GO:0016020">
    <property type="term" value="C:membrane"/>
    <property type="evidence" value="ECO:0007669"/>
    <property type="project" value="InterPro"/>
</dbReference>
<evidence type="ECO:0000256" key="1">
    <source>
        <dbReference type="ARBA" id="ARBA00005194"/>
    </source>
</evidence>
<keyword evidence="4 6" id="KW-0012">Acyltransferase</keyword>
<keyword evidence="3 6" id="KW-0808">Transferase</keyword>
<evidence type="ECO:0000256" key="5">
    <source>
        <dbReference type="ARBA" id="ARBA00047375"/>
    </source>
</evidence>
<evidence type="ECO:0000259" key="9">
    <source>
        <dbReference type="Pfam" id="PF08541"/>
    </source>
</evidence>
<dbReference type="CDD" id="cd00831">
    <property type="entry name" value="CHS_like"/>
    <property type="match status" value="1"/>
</dbReference>
<evidence type="ECO:0000256" key="2">
    <source>
        <dbReference type="ARBA" id="ARBA00005531"/>
    </source>
</evidence>
<feature type="domain" description="Beta-ketoacyl-[acyl-carrier-protein] synthase III C-terminal" evidence="9">
    <location>
        <begin position="412"/>
        <end position="491"/>
    </location>
</feature>
<comment type="pathway">
    <text evidence="1 6">Lipid metabolism; fatty acid biosynthesis.</text>
</comment>
<keyword evidence="11" id="KW-1185">Reference proteome</keyword>
<dbReference type="UniPathway" id="UPA00094"/>
<evidence type="ECO:0000256" key="6">
    <source>
        <dbReference type="PIRNR" id="PIRNR036417"/>
    </source>
</evidence>
<evidence type="ECO:0000313" key="11">
    <source>
        <dbReference type="Proteomes" id="UP000075243"/>
    </source>
</evidence>
<evidence type="ECO:0000256" key="3">
    <source>
        <dbReference type="ARBA" id="ARBA00022679"/>
    </source>
</evidence>
<gene>
    <name evidence="10" type="ORF">KK1_017471</name>
</gene>
<dbReference type="InterPro" id="IPR016039">
    <property type="entry name" value="Thiolase-like"/>
</dbReference>
<reference evidence="10 11" key="1">
    <citation type="journal article" date="2012" name="Nat. Biotechnol.">
        <title>Draft genome sequence of pigeonpea (Cajanus cajan), an orphan legume crop of resource-poor farmers.</title>
        <authorList>
            <person name="Varshney R.K."/>
            <person name="Chen W."/>
            <person name="Li Y."/>
            <person name="Bharti A.K."/>
            <person name="Saxena R.K."/>
            <person name="Schlueter J.A."/>
            <person name="Donoghue M.T."/>
            <person name="Azam S."/>
            <person name="Fan G."/>
            <person name="Whaley A.M."/>
            <person name="Farmer A.D."/>
            <person name="Sheridan J."/>
            <person name="Iwata A."/>
            <person name="Tuteja R."/>
            <person name="Penmetsa R.V."/>
            <person name="Wu W."/>
            <person name="Upadhyaya H.D."/>
            <person name="Yang S.P."/>
            <person name="Shah T."/>
            <person name="Saxena K.B."/>
            <person name="Michael T."/>
            <person name="McCombie W.R."/>
            <person name="Yang B."/>
            <person name="Zhang G."/>
            <person name="Yang H."/>
            <person name="Wang J."/>
            <person name="Spillane C."/>
            <person name="Cook D.R."/>
            <person name="May G.D."/>
            <person name="Xu X."/>
            <person name="Jackson S.A."/>
        </authorList>
    </citation>
    <scope>NUCLEOTIDE SEQUENCE [LARGE SCALE GENOMIC DNA]</scope>
    <source>
        <strain evidence="11">cv. Asha</strain>
    </source>
</reference>
<feature type="transmembrane region" description="Helical" evidence="7">
    <location>
        <begin position="90"/>
        <end position="109"/>
    </location>
</feature>
<sequence length="509" mass="57480">MSKESEEFSTEIVQRGVENSGPNAGSLSFSVRVRPRLPDFLSSVNLKYVKLGYGYLISHRLYLLLAPPLLAALIARIGKFTWQDLYQKYGLIEVLFISALLCLMLYFYIDFTPGSTYLLDFACFRPSNEYKISKAEFIELARKSGNFNDIAIKFQERVLKKSGIGDETYLPKGVFGPGYRNSLKDGRQEVSMVMFGAIKDLLAATKVKAKNIRILIVNCGILNTTPSLSSMIVNHFKLRHDIHSFNLGGMGCAAGITAIDLAKDLLDAYPRAYALVVSTEAVSHTWYSGNDIDMLLPNCFFRMGAAAIMLSNFHLDRWRAKYELKQLVRTHKGKDNRSYKSIHQREDSEGRKGLSVSKDVIEVGGHALKANITTLGPLVLPVSEQLHFFTNLIFKKKKTKPYIPDYKLAFEHMCILATSKKVLDEIQKNLELTEEYMEASRKTLERFGNTSSSSIWYELAYLELNSRVKRGDRVCQIACGAGFMCNSVVWKALRNVGRPKQSPWIEDES</sequence>
<comment type="catalytic activity">
    <reaction evidence="5">
        <text>a very-long-chain acyl-CoA + malonyl-CoA + H(+) = a very-long-chain 3-oxoacyl-CoA + CO2 + CoA</text>
        <dbReference type="Rhea" id="RHEA:32727"/>
        <dbReference type="ChEBI" id="CHEBI:15378"/>
        <dbReference type="ChEBI" id="CHEBI:16526"/>
        <dbReference type="ChEBI" id="CHEBI:57287"/>
        <dbReference type="ChEBI" id="CHEBI:57384"/>
        <dbReference type="ChEBI" id="CHEBI:90725"/>
        <dbReference type="ChEBI" id="CHEBI:90736"/>
        <dbReference type="EC" id="2.3.1.199"/>
    </reaction>
</comment>
<dbReference type="EMBL" id="CM003610">
    <property type="protein sequence ID" value="KYP62911.1"/>
    <property type="molecule type" value="Genomic_DNA"/>
</dbReference>
<dbReference type="STRING" id="3821.A0A151T7B4"/>
<name>A0A151T7B4_CAJCA</name>
<comment type="similarity">
    <text evidence="2 6">Belongs to the thiolase-like superfamily. Chalcone/stilbene synthases family.</text>
</comment>
<dbReference type="Gramene" id="C.cajan_16967.t">
    <property type="protein sequence ID" value="C.cajan_16967.t"/>
    <property type="gene ID" value="C.cajan_16967"/>
</dbReference>
<dbReference type="PANTHER" id="PTHR31561">
    <property type="entry name" value="3-KETOACYL-COA SYNTHASE"/>
    <property type="match status" value="1"/>
</dbReference>
<dbReference type="GO" id="GO:0006633">
    <property type="term" value="P:fatty acid biosynthetic process"/>
    <property type="evidence" value="ECO:0007669"/>
    <property type="project" value="UniProtKB-UniPathway"/>
</dbReference>
<evidence type="ECO:0000313" key="10">
    <source>
        <dbReference type="EMBL" id="KYP62911.1"/>
    </source>
</evidence>
<dbReference type="SUPFAM" id="SSF53901">
    <property type="entry name" value="Thiolase-like"/>
    <property type="match status" value="2"/>
</dbReference>
<dbReference type="Pfam" id="PF08392">
    <property type="entry name" value="FAE1_CUT1_RppA"/>
    <property type="match status" value="1"/>
</dbReference>
<protein>
    <recommendedName>
        <fullName evidence="6">3-ketoacyl-CoA synthase</fullName>
        <ecNumber evidence="6">2.3.1.-</ecNumber>
    </recommendedName>
</protein>
<dbReference type="InterPro" id="IPR013747">
    <property type="entry name" value="ACP_syn_III_C"/>
</dbReference>
<dbReference type="OMA" id="THKGMDN"/>
<evidence type="ECO:0000256" key="7">
    <source>
        <dbReference type="SAM" id="Phobius"/>
    </source>
</evidence>
<keyword evidence="7" id="KW-0812">Transmembrane</keyword>
<proteinExistence type="inferred from homology"/>
<dbReference type="GO" id="GO:0009922">
    <property type="term" value="F:fatty acid elongase activity"/>
    <property type="evidence" value="ECO:0007669"/>
    <property type="project" value="UniProtKB-EC"/>
</dbReference>
<dbReference type="Pfam" id="PF08541">
    <property type="entry name" value="ACP_syn_III_C"/>
    <property type="match status" value="1"/>
</dbReference>
<organism evidence="10 11">
    <name type="scientific">Cajanus cajan</name>
    <name type="common">Pigeon pea</name>
    <name type="synonym">Cajanus indicus</name>
    <dbReference type="NCBI Taxonomy" id="3821"/>
    <lineage>
        <taxon>Eukaryota</taxon>
        <taxon>Viridiplantae</taxon>
        <taxon>Streptophyta</taxon>
        <taxon>Embryophyta</taxon>
        <taxon>Tracheophyta</taxon>
        <taxon>Spermatophyta</taxon>
        <taxon>Magnoliopsida</taxon>
        <taxon>eudicotyledons</taxon>
        <taxon>Gunneridae</taxon>
        <taxon>Pentapetalae</taxon>
        <taxon>rosids</taxon>
        <taxon>fabids</taxon>
        <taxon>Fabales</taxon>
        <taxon>Fabaceae</taxon>
        <taxon>Papilionoideae</taxon>
        <taxon>50 kb inversion clade</taxon>
        <taxon>NPAAA clade</taxon>
        <taxon>indigoferoid/millettioid clade</taxon>
        <taxon>Phaseoleae</taxon>
        <taxon>Cajanus</taxon>
    </lineage>
</organism>
<dbReference type="Gene3D" id="3.40.47.10">
    <property type="match status" value="2"/>
</dbReference>
<evidence type="ECO:0000256" key="4">
    <source>
        <dbReference type="ARBA" id="ARBA00023315"/>
    </source>
</evidence>
<dbReference type="InterPro" id="IPR013601">
    <property type="entry name" value="FAE1_typ3_polyketide_synth"/>
</dbReference>
<feature type="domain" description="FAE" evidence="8">
    <location>
        <begin position="115"/>
        <end position="396"/>
    </location>
</feature>
<keyword evidence="7" id="KW-1133">Transmembrane helix</keyword>
<dbReference type="PIRSF" id="PIRSF036417">
    <property type="entry name" value="3-ktacl-CoA_syn"/>
    <property type="match status" value="1"/>
</dbReference>
<feature type="transmembrane region" description="Helical" evidence="7">
    <location>
        <begin position="61"/>
        <end position="78"/>
    </location>
</feature>
<accession>A0A151T7B4</accession>
<evidence type="ECO:0000259" key="8">
    <source>
        <dbReference type="Pfam" id="PF08392"/>
    </source>
</evidence>
<dbReference type="Proteomes" id="UP000075243">
    <property type="component" value="Chromosome 8"/>
</dbReference>
<dbReference type="SMR" id="A0A151T7B4"/>
<dbReference type="AlphaFoldDB" id="A0A151T7B4"/>
<dbReference type="EC" id="2.3.1.-" evidence="6"/>
<dbReference type="InterPro" id="IPR012392">
    <property type="entry name" value="3-ktacl-CoA_syn"/>
</dbReference>
<dbReference type="OrthoDB" id="329835at2759"/>
<keyword evidence="7" id="KW-0472">Membrane</keyword>